<dbReference type="InterPro" id="IPR003018">
    <property type="entry name" value="GAF"/>
</dbReference>
<dbReference type="EMBL" id="BAABKG010000003">
    <property type="protein sequence ID" value="GAA5149418.1"/>
    <property type="molecule type" value="Genomic_DNA"/>
</dbReference>
<accession>A0ABP9PT93</accession>
<reference evidence="3" key="1">
    <citation type="journal article" date="2019" name="Int. J. Syst. Evol. Microbiol.">
        <title>The Global Catalogue of Microorganisms (GCM) 10K type strain sequencing project: providing services to taxonomists for standard genome sequencing and annotation.</title>
        <authorList>
            <consortium name="The Broad Institute Genomics Platform"/>
            <consortium name="The Broad Institute Genome Sequencing Center for Infectious Disease"/>
            <person name="Wu L."/>
            <person name="Ma J."/>
        </authorList>
    </citation>
    <scope>NUCLEOTIDE SEQUENCE [LARGE SCALE GENOMIC DNA]</scope>
    <source>
        <strain evidence="3">JCM 18459</strain>
    </source>
</reference>
<dbReference type="Proteomes" id="UP001500221">
    <property type="component" value="Unassembled WGS sequence"/>
</dbReference>
<dbReference type="Gene3D" id="3.30.450.40">
    <property type="match status" value="1"/>
</dbReference>
<evidence type="ECO:0000259" key="1">
    <source>
        <dbReference type="Pfam" id="PF01590"/>
    </source>
</evidence>
<evidence type="ECO:0000313" key="2">
    <source>
        <dbReference type="EMBL" id="GAA5149418.1"/>
    </source>
</evidence>
<proteinExistence type="predicted"/>
<keyword evidence="3" id="KW-1185">Reference proteome</keyword>
<dbReference type="InterPro" id="IPR029016">
    <property type="entry name" value="GAF-like_dom_sf"/>
</dbReference>
<feature type="domain" description="GAF" evidence="1">
    <location>
        <begin position="94"/>
        <end position="213"/>
    </location>
</feature>
<sequence length="399" mass="42242">MSFAAVGPGTDLATHARELQRVHDAVLAGSRPAHRPRPLVARSWARVVGMGLEPDGPNARDSLPWADLAALRARSPLSWVVDELRSVLTSVADASLFLMVVCDADGTILWREGSPKVRSTADRLGFCEGARWTERQVGTNAIGTALAEAAPVQLFSAEHFEQQQHPWYCTAAPIHDPRTGELLGVVDVSGPALTLHPALVSLVASAVRLAEAELGRRHRDELERLRRRAEPLVGGLAGPLLVVDDLGWVAHHAGVAHRDRVEVPRAGRALAVPGVGLCVPEPLAGGWVVRPQGEQDVVRARLDLTGPAPVLVVSAGAAPWRVELTRRQGQVLAVLARAGAAGVTAADLSRALYGDPDHAVSARAEVSRLRRVVGALVTTNPYRVADGVALEVAAPGAGY</sequence>
<dbReference type="RefSeq" id="WP_345458753.1">
    <property type="nucleotide sequence ID" value="NZ_BAABKG010000003.1"/>
</dbReference>
<gene>
    <name evidence="2" type="ORF">GCM10023340_24670</name>
</gene>
<comment type="caution">
    <text evidence="2">The sequence shown here is derived from an EMBL/GenBank/DDBJ whole genome shotgun (WGS) entry which is preliminary data.</text>
</comment>
<evidence type="ECO:0000313" key="3">
    <source>
        <dbReference type="Proteomes" id="UP001500221"/>
    </source>
</evidence>
<name>A0ABP9PT93_9ACTN</name>
<dbReference type="SUPFAM" id="SSF55781">
    <property type="entry name" value="GAF domain-like"/>
    <property type="match status" value="1"/>
</dbReference>
<dbReference type="Pfam" id="PF01590">
    <property type="entry name" value="GAF"/>
    <property type="match status" value="1"/>
</dbReference>
<organism evidence="2 3">
    <name type="scientific">Nocardioides marinquilinus</name>
    <dbReference type="NCBI Taxonomy" id="1210400"/>
    <lineage>
        <taxon>Bacteria</taxon>
        <taxon>Bacillati</taxon>
        <taxon>Actinomycetota</taxon>
        <taxon>Actinomycetes</taxon>
        <taxon>Propionibacteriales</taxon>
        <taxon>Nocardioidaceae</taxon>
        <taxon>Nocardioides</taxon>
    </lineage>
</organism>
<protein>
    <submittedName>
        <fullName evidence="2">GAF domain-containing protein</fullName>
    </submittedName>
</protein>